<proteinExistence type="predicted"/>
<evidence type="ECO:0000313" key="1">
    <source>
        <dbReference type="EMBL" id="MFC3193347.1"/>
    </source>
</evidence>
<dbReference type="Pfam" id="PF01963">
    <property type="entry name" value="TraB_PrgY_gumN"/>
    <property type="match status" value="1"/>
</dbReference>
<sequence>MESIIKTSAFLLLSFFTTLTIADNQGESSLLWKISGPDLPQPSYILGTIHIMCAADRKADPRLASTMNQVEQLIVELTVDTPEKNARMMSAMVNDQPLVERLSSIQYAQLSEIIEKHTDFDIKLFNNMEMFAISAALLVSSFDCPIVGVEEGLEAMAKEKDMPIGELESIEEQISVLKAMEPPKRDGAWTEQEMKAFGMLPDMFQAILSAYYSEDIDAIYQLIIEQLQMAENSAELSDAVLDARNMKWVAKMPAIMEKKPTLFAVGAGHLGGPNGVINLLKKAGFEITPVYQATP</sequence>
<dbReference type="PANTHER" id="PTHR40590:SF1">
    <property type="entry name" value="CYTOPLASMIC PROTEIN"/>
    <property type="match status" value="1"/>
</dbReference>
<name>A0ABV7JD52_9GAMM</name>
<keyword evidence="2" id="KW-1185">Reference proteome</keyword>
<organism evidence="1 2">
    <name type="scientific">Marinicella sediminis</name>
    <dbReference type="NCBI Taxonomy" id="1792834"/>
    <lineage>
        <taxon>Bacteria</taxon>
        <taxon>Pseudomonadati</taxon>
        <taxon>Pseudomonadota</taxon>
        <taxon>Gammaproteobacteria</taxon>
        <taxon>Lysobacterales</taxon>
        <taxon>Marinicellaceae</taxon>
        <taxon>Marinicella</taxon>
    </lineage>
</organism>
<protein>
    <submittedName>
        <fullName evidence="1">TraB/GumN family protein</fullName>
    </submittedName>
</protein>
<dbReference type="InterPro" id="IPR002816">
    <property type="entry name" value="TraB/PrgY/GumN_fam"/>
</dbReference>
<dbReference type="CDD" id="cd14789">
    <property type="entry name" value="Tiki"/>
    <property type="match status" value="1"/>
</dbReference>
<reference evidence="2" key="1">
    <citation type="journal article" date="2019" name="Int. J. Syst. Evol. Microbiol.">
        <title>The Global Catalogue of Microorganisms (GCM) 10K type strain sequencing project: providing services to taxonomists for standard genome sequencing and annotation.</title>
        <authorList>
            <consortium name="The Broad Institute Genomics Platform"/>
            <consortium name="The Broad Institute Genome Sequencing Center for Infectious Disease"/>
            <person name="Wu L."/>
            <person name="Ma J."/>
        </authorList>
    </citation>
    <scope>NUCLEOTIDE SEQUENCE [LARGE SCALE GENOMIC DNA]</scope>
    <source>
        <strain evidence="2">KCTC 42953</strain>
    </source>
</reference>
<dbReference type="Proteomes" id="UP001595533">
    <property type="component" value="Unassembled WGS sequence"/>
</dbReference>
<dbReference type="InterPro" id="IPR047111">
    <property type="entry name" value="YbaP-like"/>
</dbReference>
<evidence type="ECO:0000313" key="2">
    <source>
        <dbReference type="Proteomes" id="UP001595533"/>
    </source>
</evidence>
<comment type="caution">
    <text evidence="1">The sequence shown here is derived from an EMBL/GenBank/DDBJ whole genome shotgun (WGS) entry which is preliminary data.</text>
</comment>
<accession>A0ABV7JD52</accession>
<dbReference type="EMBL" id="JBHRTS010000002">
    <property type="protein sequence ID" value="MFC3193347.1"/>
    <property type="molecule type" value="Genomic_DNA"/>
</dbReference>
<dbReference type="PANTHER" id="PTHR40590">
    <property type="entry name" value="CYTOPLASMIC PROTEIN-RELATED"/>
    <property type="match status" value="1"/>
</dbReference>
<dbReference type="RefSeq" id="WP_077410021.1">
    <property type="nucleotide sequence ID" value="NZ_JBHRTS010000002.1"/>
</dbReference>
<gene>
    <name evidence="1" type="ORF">ACFODZ_03720</name>
</gene>